<accession>F0WPG3</accession>
<reference evidence="1" key="2">
    <citation type="submission" date="2011-02" db="EMBL/GenBank/DDBJ databases">
        <authorList>
            <person name="MacLean D."/>
        </authorList>
    </citation>
    <scope>NUCLEOTIDE SEQUENCE</scope>
</reference>
<evidence type="ECO:0000313" key="1">
    <source>
        <dbReference type="EMBL" id="CCA23211.1"/>
    </source>
</evidence>
<sequence length="68" mass="7543">MTATEVARSLQEKNNRCRILLAIKADALECKSRILVTRLGFFLLLHEAGHLFVGGVSQRAIFLSSKIS</sequence>
<proteinExistence type="predicted"/>
<dbReference type="HOGENOM" id="CLU_2799291_0_0_1"/>
<protein>
    <submittedName>
        <fullName evidence="1">AlNc14C185G8308 protein</fullName>
    </submittedName>
</protein>
<name>F0WPG3_9STRA</name>
<dbReference type="AlphaFoldDB" id="F0WPG3"/>
<gene>
    <name evidence="1" type="primary">AlNc14C185G8308</name>
    <name evidence="1" type="ORF">ALNC14_093540</name>
</gene>
<reference evidence="1" key="1">
    <citation type="journal article" date="2011" name="PLoS Biol.">
        <title>Gene gain and loss during evolution of obligate parasitism in the white rust pathogen of Arabidopsis thaliana.</title>
        <authorList>
            <person name="Kemen E."/>
            <person name="Gardiner A."/>
            <person name="Schultz-Larsen T."/>
            <person name="Kemen A.C."/>
            <person name="Balmuth A.L."/>
            <person name="Robert-Seilaniantz A."/>
            <person name="Bailey K."/>
            <person name="Holub E."/>
            <person name="Studholme D.J."/>
            <person name="Maclean D."/>
            <person name="Jones J.D."/>
        </authorList>
    </citation>
    <scope>NUCLEOTIDE SEQUENCE</scope>
</reference>
<organism evidence="1">
    <name type="scientific">Albugo laibachii Nc14</name>
    <dbReference type="NCBI Taxonomy" id="890382"/>
    <lineage>
        <taxon>Eukaryota</taxon>
        <taxon>Sar</taxon>
        <taxon>Stramenopiles</taxon>
        <taxon>Oomycota</taxon>
        <taxon>Peronosporomycetes</taxon>
        <taxon>Albuginales</taxon>
        <taxon>Albuginaceae</taxon>
        <taxon>Albugo</taxon>
    </lineage>
</organism>
<dbReference type="EMBL" id="FR824230">
    <property type="protein sequence ID" value="CCA23211.1"/>
    <property type="molecule type" value="Genomic_DNA"/>
</dbReference>